<dbReference type="Proteomes" id="UP000033530">
    <property type="component" value="Unassembled WGS sequence"/>
</dbReference>
<evidence type="ECO:0000313" key="3">
    <source>
        <dbReference type="Proteomes" id="UP000033530"/>
    </source>
</evidence>
<gene>
    <name evidence="2" type="ORF">VV61_01485</name>
</gene>
<proteinExistence type="predicted"/>
<dbReference type="GO" id="GO:0006310">
    <property type="term" value="P:DNA recombination"/>
    <property type="evidence" value="ECO:0007669"/>
    <property type="project" value="UniProtKB-KW"/>
</dbReference>
<dbReference type="AlphaFoldDB" id="A0AAJ0NIU5"/>
<organism evidence="2 3">
    <name type="scientific">Staphylococcus carnosus</name>
    <dbReference type="NCBI Taxonomy" id="1281"/>
    <lineage>
        <taxon>Bacteria</taxon>
        <taxon>Bacillati</taxon>
        <taxon>Bacillota</taxon>
        <taxon>Bacilli</taxon>
        <taxon>Bacillales</taxon>
        <taxon>Staphylococcaceae</taxon>
        <taxon>Staphylococcus</taxon>
    </lineage>
</organism>
<dbReference type="Gene3D" id="1.10.443.10">
    <property type="entry name" value="Intergrase catalytic core"/>
    <property type="match status" value="1"/>
</dbReference>
<dbReference type="SUPFAM" id="SSF56349">
    <property type="entry name" value="DNA breaking-rejoining enzymes"/>
    <property type="match status" value="1"/>
</dbReference>
<dbReference type="InterPro" id="IPR011010">
    <property type="entry name" value="DNA_brk_join_enz"/>
</dbReference>
<dbReference type="EMBL" id="LAIU01000001">
    <property type="protein sequence ID" value="KKB26186.1"/>
    <property type="molecule type" value="Genomic_DNA"/>
</dbReference>
<protein>
    <submittedName>
        <fullName evidence="2">Uncharacterized protein</fullName>
    </submittedName>
</protein>
<evidence type="ECO:0000256" key="1">
    <source>
        <dbReference type="ARBA" id="ARBA00023172"/>
    </source>
</evidence>
<keyword evidence="1" id="KW-0233">DNA recombination</keyword>
<name>A0AAJ0NIU5_STACA</name>
<sequence length="567" mass="67782">MYHFDKSLKKNVTNIKHFSEETFFNQVKYYKTIEENNLMPSRTRRSIIADLARFYRYIDNIIFKSDGDYLFKSPYFNSTLLRSRTLKSSIEEGYEFVLVSKFDPIPESDKWTVIPDKSTEGSTRHIYRKIDFSLVISKELRLSLKKFIWYSNYLEFIHRFTHLIEFSNRFYEYKKKQYFNDESLLMSEFITFYYVDICDRDDTSNNMKNTIIYTVRSFLRSIQSRYNISENQLFLFKELPREAYYSGNPMTVEDFNIINSTFYDRTRGNREELYILFKLSILTKLRPGELINLERNCIISKNDYYGTISYYSKTNSKEKLFTTFPIDIIREIEHALDLTYPSFKLARPEDRKYIFIGPRYEKAVGASEYKVMHLNYPYRTLFNSIIHELYDENLISRWYTTYSCRDTHIDNAFELLEEGKINSFELTTITGNSANIARKHYLSKERRTRHYLENLYEVYLLDVEIDGNVSRVNSKSDINHVVQDDAGSCTSNECIKDSSFEDSSYKCLTCKYFMTTVDKIPLFEKRVDILRDKAEKSSNKQEREFYIHSLKLNLAYLEEMYSMKGDL</sequence>
<dbReference type="GO" id="GO:0015074">
    <property type="term" value="P:DNA integration"/>
    <property type="evidence" value="ECO:0007669"/>
    <property type="project" value="InterPro"/>
</dbReference>
<accession>A0AAJ0NIU5</accession>
<reference evidence="2 3" key="1">
    <citation type="submission" date="2015-03" db="EMBL/GenBank/DDBJ databases">
        <title>Draft Genome Sequence of S. carnosus subsp. utilis LTH 7013, Isolated from South Tirolean Ham.</title>
        <authorList>
            <person name="Mueller A."/>
            <person name="Huptas C."/>
            <person name="Wenning M."/>
            <person name="Weiss A."/>
            <person name="Schmidt H."/>
        </authorList>
    </citation>
    <scope>NUCLEOTIDE SEQUENCE [LARGE SCALE GENOMIC DNA]</scope>
    <source>
        <strain evidence="2 3">LTH7013</strain>
    </source>
</reference>
<dbReference type="GO" id="GO:0003677">
    <property type="term" value="F:DNA binding"/>
    <property type="evidence" value="ECO:0007669"/>
    <property type="project" value="InterPro"/>
</dbReference>
<evidence type="ECO:0000313" key="2">
    <source>
        <dbReference type="EMBL" id="KKB26186.1"/>
    </source>
</evidence>
<comment type="caution">
    <text evidence="2">The sequence shown here is derived from an EMBL/GenBank/DDBJ whole genome shotgun (WGS) entry which is preliminary data.</text>
</comment>
<dbReference type="InterPro" id="IPR013762">
    <property type="entry name" value="Integrase-like_cat_sf"/>
</dbReference>